<evidence type="ECO:0000259" key="18">
    <source>
        <dbReference type="PROSITE" id="PS50172"/>
    </source>
</evidence>
<comment type="cofactor">
    <cofactor evidence="1">
        <name>Mg(2+)</name>
        <dbReference type="ChEBI" id="CHEBI:18420"/>
    </cofactor>
</comment>
<dbReference type="InterPro" id="IPR029710">
    <property type="entry name" value="LIG4"/>
</dbReference>
<evidence type="ECO:0000256" key="6">
    <source>
        <dbReference type="ARBA" id="ARBA00022737"/>
    </source>
</evidence>
<feature type="domain" description="BRCT" evidence="18">
    <location>
        <begin position="522"/>
        <end position="597"/>
    </location>
</feature>
<dbReference type="SUPFAM" id="SSF52113">
    <property type="entry name" value="BRCT domain"/>
    <property type="match status" value="2"/>
</dbReference>
<dbReference type="FunFam" id="3.30.470.30:FF:000008">
    <property type="entry name" value="DNA ligase"/>
    <property type="match status" value="1"/>
</dbReference>
<keyword evidence="12 15" id="KW-0234">DNA repair</keyword>
<comment type="caution">
    <text evidence="19">The sequence shown here is derived from an EMBL/GenBank/DDBJ whole genome shotgun (WGS) entry which is preliminary data.</text>
</comment>
<accession>A0A2G8JQE0</accession>
<comment type="subcellular location">
    <subcellularLocation>
        <location evidence="2">Nucleus</location>
    </subcellularLocation>
</comment>
<dbReference type="GO" id="GO:0006310">
    <property type="term" value="P:DNA recombination"/>
    <property type="evidence" value="ECO:0007669"/>
    <property type="project" value="UniProtKB-KW"/>
</dbReference>
<dbReference type="InterPro" id="IPR036420">
    <property type="entry name" value="BRCT_dom_sf"/>
</dbReference>
<dbReference type="SUPFAM" id="SSF50249">
    <property type="entry name" value="Nucleic acid-binding proteins"/>
    <property type="match status" value="1"/>
</dbReference>
<proteinExistence type="inferred from homology"/>
<evidence type="ECO:0000256" key="16">
    <source>
        <dbReference type="RuleBase" id="RU004196"/>
    </source>
</evidence>
<keyword evidence="10" id="KW-0460">Magnesium</keyword>
<evidence type="ECO:0000313" key="20">
    <source>
        <dbReference type="Proteomes" id="UP000230750"/>
    </source>
</evidence>
<dbReference type="InterPro" id="IPR001357">
    <property type="entry name" value="BRCT_dom"/>
</dbReference>
<dbReference type="GO" id="GO:0046872">
    <property type="term" value="F:metal ion binding"/>
    <property type="evidence" value="ECO:0007669"/>
    <property type="project" value="UniProtKB-KW"/>
</dbReference>
<keyword evidence="7 15" id="KW-0547">Nucleotide-binding</keyword>
<evidence type="ECO:0000256" key="7">
    <source>
        <dbReference type="ARBA" id="ARBA00022741"/>
    </source>
</evidence>
<dbReference type="Pfam" id="PF11411">
    <property type="entry name" value="DNA_ligase_IV"/>
    <property type="match status" value="1"/>
</dbReference>
<keyword evidence="20" id="KW-1185">Reference proteome</keyword>
<keyword evidence="8 15" id="KW-0227">DNA damage</keyword>
<sequence>MCNADLETSRKFVVLDRILRCDTGKIEHCLWVRFEEAGDFASVAYFVLRNRCPEKGSLTIKEVNDCLDAVALNNAAKKKDVVKKNLMHLLRNTSAIEQKWLIRMIMKEMKVGISQASIFAVFHSDAEDFFNVTNSLSKVERHMEHKPFYIETKLDGERIQLHKDGDKFKYFSRRSHDYSSSFGESPLSGSLTPFIANCFKSDVQNCILDGEMCAYNTKTDSLISKGENFDVKALRDEEGIQVCYCVFDILMFNGEKLANRPGLSPVPGRFQIVEQKQASTKSEVVDALNEAIDLHEEGIIIKHPDSTYRPDKRKGSGWLKIKPEYIDNLMDELDLLIVGGYFGKGIEGVLQTYHQSNETLLGKMLLQVVKSVSICPLVCTRYRKIGSGYSLKELHEYNQKLAEHWRPYKKENPPKSFTVYKGNKYLWTDKYEKPELYLDPSKSFIVQIKAAEINSSNAYKTGCTLRFPRLEKASQGKLAARHAGMNEDGDESPKKKRVISRANRPVAVAARFRGVDSSEVQKVSEILADKEICVVNGPPGKTKPELEKIVIELGGQIVQNPGQETLCVLADKVSLKLRNVIKSDVYDVVKASWLLECKAKFAEDFDRYGDSFTQDVDPEKLKEVFRKVDSVNNEEVTPEAMAELEMKYFPQESPLGLFRLCKVYMDSCLVIGDQSTKIKDCSLDLVALEMRFYGAVTVATLEDDVTHVVLDSRDLSRVPEYRNIGRTRRTKFHVVTSDWAKDSIEAGRMKAERQYGASLPTV</sequence>
<comment type="similarity">
    <text evidence="3 16">Belongs to the ATP-dependent DNA ligase family.</text>
</comment>
<dbReference type="OrthoDB" id="151490at2759"/>
<dbReference type="Gene3D" id="3.40.50.10190">
    <property type="entry name" value="BRCT domain"/>
    <property type="match status" value="2"/>
</dbReference>
<dbReference type="GO" id="GO:0006303">
    <property type="term" value="P:double-strand break repair via nonhomologous end joining"/>
    <property type="evidence" value="ECO:0007669"/>
    <property type="project" value="TreeGrafter"/>
</dbReference>
<dbReference type="InterPro" id="IPR021536">
    <property type="entry name" value="DNA_ligase_IV_dom"/>
</dbReference>
<keyword evidence="9 15" id="KW-0067">ATP-binding</keyword>
<evidence type="ECO:0000256" key="1">
    <source>
        <dbReference type="ARBA" id="ARBA00001946"/>
    </source>
</evidence>
<dbReference type="InterPro" id="IPR012308">
    <property type="entry name" value="DNA_ligase_ATP-dep_N"/>
</dbReference>
<dbReference type="InterPro" id="IPR000977">
    <property type="entry name" value="DNA_ligase_ATP-dep"/>
</dbReference>
<dbReference type="GO" id="GO:0003910">
    <property type="term" value="F:DNA ligase (ATP) activity"/>
    <property type="evidence" value="ECO:0007669"/>
    <property type="project" value="UniProtKB-EC"/>
</dbReference>
<evidence type="ECO:0000256" key="15">
    <source>
        <dbReference type="RuleBase" id="RU000617"/>
    </source>
</evidence>
<dbReference type="EC" id="6.5.1.1" evidence="15"/>
<keyword evidence="13" id="KW-0539">Nucleus</keyword>
<dbReference type="GO" id="GO:0005524">
    <property type="term" value="F:ATP binding"/>
    <property type="evidence" value="ECO:0007669"/>
    <property type="project" value="UniProtKB-KW"/>
</dbReference>
<dbReference type="PROSITE" id="PS50160">
    <property type="entry name" value="DNA_LIGASE_A3"/>
    <property type="match status" value="1"/>
</dbReference>
<evidence type="ECO:0000256" key="2">
    <source>
        <dbReference type="ARBA" id="ARBA00004123"/>
    </source>
</evidence>
<dbReference type="Gene3D" id="3.30.470.30">
    <property type="entry name" value="DNA ligase/mRNA capping enzyme"/>
    <property type="match status" value="1"/>
</dbReference>
<gene>
    <name evidence="19" type="ORF">BSL78_25272</name>
</gene>
<dbReference type="EMBL" id="MRZV01001433">
    <property type="protein sequence ID" value="PIK37895.1"/>
    <property type="molecule type" value="Genomic_DNA"/>
</dbReference>
<dbReference type="InterPro" id="IPR012310">
    <property type="entry name" value="DNA_ligase_ATP-dep_cent"/>
</dbReference>
<dbReference type="STRING" id="307972.A0A2G8JQE0"/>
<dbReference type="InterPro" id="IPR016059">
    <property type="entry name" value="DNA_ligase_ATP-dep_CS"/>
</dbReference>
<dbReference type="AlphaFoldDB" id="A0A2G8JQE0"/>
<dbReference type="GO" id="GO:0071897">
    <property type="term" value="P:DNA biosynthetic process"/>
    <property type="evidence" value="ECO:0007669"/>
    <property type="project" value="InterPro"/>
</dbReference>
<dbReference type="NCBIfam" id="TIGR00574">
    <property type="entry name" value="dnl1"/>
    <property type="match status" value="1"/>
</dbReference>
<dbReference type="SMART" id="SM00292">
    <property type="entry name" value="BRCT"/>
    <property type="match status" value="2"/>
</dbReference>
<keyword evidence="4 15" id="KW-0436">Ligase</keyword>
<comment type="catalytic activity">
    <reaction evidence="14 15">
        <text>ATP + (deoxyribonucleotide)n-3'-hydroxyl + 5'-phospho-(deoxyribonucleotide)m = (deoxyribonucleotide)n+m + AMP + diphosphate.</text>
        <dbReference type="EC" id="6.5.1.1"/>
    </reaction>
</comment>
<dbReference type="CDD" id="cd07903">
    <property type="entry name" value="Adenylation_DNA_ligase_IV"/>
    <property type="match status" value="1"/>
</dbReference>
<dbReference type="Pfam" id="PF04675">
    <property type="entry name" value="DNA_ligase_A_N"/>
    <property type="match status" value="1"/>
</dbReference>
<dbReference type="GO" id="GO:0003677">
    <property type="term" value="F:DNA binding"/>
    <property type="evidence" value="ECO:0007669"/>
    <property type="project" value="InterPro"/>
</dbReference>
<dbReference type="PANTHER" id="PTHR45997:SF1">
    <property type="entry name" value="DNA LIGASE 4"/>
    <property type="match status" value="1"/>
</dbReference>
<name>A0A2G8JQE0_STIJA</name>
<evidence type="ECO:0000256" key="10">
    <source>
        <dbReference type="ARBA" id="ARBA00022842"/>
    </source>
</evidence>
<dbReference type="FunFam" id="3.40.50.10190:FF:000044">
    <property type="entry name" value="DNA ligase"/>
    <property type="match status" value="1"/>
</dbReference>
<dbReference type="PROSITE" id="PS00697">
    <property type="entry name" value="DNA_LIGASE_A1"/>
    <property type="match status" value="1"/>
</dbReference>
<reference evidence="19 20" key="1">
    <citation type="journal article" date="2017" name="PLoS Biol.">
        <title>The sea cucumber genome provides insights into morphological evolution and visceral regeneration.</title>
        <authorList>
            <person name="Zhang X."/>
            <person name="Sun L."/>
            <person name="Yuan J."/>
            <person name="Sun Y."/>
            <person name="Gao Y."/>
            <person name="Zhang L."/>
            <person name="Li S."/>
            <person name="Dai H."/>
            <person name="Hamel J.F."/>
            <person name="Liu C."/>
            <person name="Yu Y."/>
            <person name="Liu S."/>
            <person name="Lin W."/>
            <person name="Guo K."/>
            <person name="Jin S."/>
            <person name="Xu P."/>
            <person name="Storey K.B."/>
            <person name="Huan P."/>
            <person name="Zhang T."/>
            <person name="Zhou Y."/>
            <person name="Zhang J."/>
            <person name="Lin C."/>
            <person name="Li X."/>
            <person name="Xing L."/>
            <person name="Huo D."/>
            <person name="Sun M."/>
            <person name="Wang L."/>
            <person name="Mercier A."/>
            <person name="Li F."/>
            <person name="Yang H."/>
            <person name="Xiang J."/>
        </authorList>
    </citation>
    <scope>NUCLEOTIDE SEQUENCE [LARGE SCALE GENOMIC DNA]</scope>
    <source>
        <strain evidence="19">Shaxun</strain>
        <tissue evidence="19">Muscle</tissue>
    </source>
</reference>
<evidence type="ECO:0000256" key="3">
    <source>
        <dbReference type="ARBA" id="ARBA00007572"/>
    </source>
</evidence>
<dbReference type="InterPro" id="IPR036599">
    <property type="entry name" value="DNA_ligase_N_sf"/>
</dbReference>
<keyword evidence="6" id="KW-0677">Repeat</keyword>
<feature type="domain" description="BRCT" evidence="18">
    <location>
        <begin position="690"/>
        <end position="757"/>
    </location>
</feature>
<dbReference type="Proteomes" id="UP000230750">
    <property type="component" value="Unassembled WGS sequence"/>
</dbReference>
<evidence type="ECO:0000313" key="19">
    <source>
        <dbReference type="EMBL" id="PIK37895.1"/>
    </source>
</evidence>
<dbReference type="GO" id="GO:0006297">
    <property type="term" value="P:nucleotide-excision repair, DNA gap filling"/>
    <property type="evidence" value="ECO:0007669"/>
    <property type="project" value="TreeGrafter"/>
</dbReference>
<keyword evidence="11 15" id="KW-0233">DNA recombination</keyword>
<dbReference type="Gene3D" id="2.40.50.140">
    <property type="entry name" value="Nucleic acid-binding proteins"/>
    <property type="match status" value="1"/>
</dbReference>
<dbReference type="SUPFAM" id="SSF56091">
    <property type="entry name" value="DNA ligase/mRNA capping enzyme, catalytic domain"/>
    <property type="match status" value="1"/>
</dbReference>
<organism evidence="19 20">
    <name type="scientific">Stichopus japonicus</name>
    <name type="common">Sea cucumber</name>
    <dbReference type="NCBI Taxonomy" id="307972"/>
    <lineage>
        <taxon>Eukaryota</taxon>
        <taxon>Metazoa</taxon>
        <taxon>Echinodermata</taxon>
        <taxon>Eleutherozoa</taxon>
        <taxon>Echinozoa</taxon>
        <taxon>Holothuroidea</taxon>
        <taxon>Aspidochirotacea</taxon>
        <taxon>Aspidochirotida</taxon>
        <taxon>Stichopodidae</taxon>
        <taxon>Apostichopus</taxon>
    </lineage>
</organism>
<evidence type="ECO:0000256" key="12">
    <source>
        <dbReference type="ARBA" id="ARBA00023204"/>
    </source>
</evidence>
<evidence type="ECO:0000259" key="17">
    <source>
        <dbReference type="PROSITE" id="PS50160"/>
    </source>
</evidence>
<evidence type="ECO:0000256" key="4">
    <source>
        <dbReference type="ARBA" id="ARBA00022598"/>
    </source>
</evidence>
<dbReference type="GO" id="GO:0032807">
    <property type="term" value="C:DNA ligase IV complex"/>
    <property type="evidence" value="ECO:0007669"/>
    <property type="project" value="TreeGrafter"/>
</dbReference>
<evidence type="ECO:0000256" key="11">
    <source>
        <dbReference type="ARBA" id="ARBA00023172"/>
    </source>
</evidence>
<dbReference type="Gene3D" id="1.10.3260.10">
    <property type="entry name" value="DNA ligase, ATP-dependent, N-terminal domain"/>
    <property type="match status" value="1"/>
</dbReference>
<dbReference type="InterPro" id="IPR012340">
    <property type="entry name" value="NA-bd_OB-fold"/>
</dbReference>
<evidence type="ECO:0000256" key="5">
    <source>
        <dbReference type="ARBA" id="ARBA00022723"/>
    </source>
</evidence>
<evidence type="ECO:0000256" key="8">
    <source>
        <dbReference type="ARBA" id="ARBA00022763"/>
    </source>
</evidence>
<evidence type="ECO:0000256" key="14">
    <source>
        <dbReference type="ARBA" id="ARBA00034003"/>
    </source>
</evidence>
<keyword evidence="5" id="KW-0479">Metal-binding</keyword>
<dbReference type="SUPFAM" id="SSF117018">
    <property type="entry name" value="ATP-dependent DNA ligase DNA-binding domain"/>
    <property type="match status" value="1"/>
</dbReference>
<dbReference type="PROSITE" id="PS50172">
    <property type="entry name" value="BRCT"/>
    <property type="match status" value="2"/>
</dbReference>
<evidence type="ECO:0000256" key="9">
    <source>
        <dbReference type="ARBA" id="ARBA00022840"/>
    </source>
</evidence>
<dbReference type="PANTHER" id="PTHR45997">
    <property type="entry name" value="DNA LIGASE 4"/>
    <property type="match status" value="1"/>
</dbReference>
<dbReference type="Pfam" id="PF00533">
    <property type="entry name" value="BRCT"/>
    <property type="match status" value="1"/>
</dbReference>
<dbReference type="InterPro" id="IPR044125">
    <property type="entry name" value="Adenylation_DNA_ligase_IV"/>
</dbReference>
<dbReference type="Pfam" id="PF01068">
    <property type="entry name" value="DNA_ligase_A_M"/>
    <property type="match status" value="1"/>
</dbReference>
<protein>
    <recommendedName>
        <fullName evidence="15">DNA ligase</fullName>
        <ecNumber evidence="15">6.5.1.1</ecNumber>
    </recommendedName>
</protein>
<feature type="domain" description="ATP-dependent DNA ligase family profile" evidence="17">
    <location>
        <begin position="235"/>
        <end position="345"/>
    </location>
</feature>
<evidence type="ECO:0000256" key="13">
    <source>
        <dbReference type="ARBA" id="ARBA00023242"/>
    </source>
</evidence>
<dbReference type="GO" id="GO:0005958">
    <property type="term" value="C:DNA-dependent protein kinase-DNA ligase 4 complex"/>
    <property type="evidence" value="ECO:0007669"/>
    <property type="project" value="TreeGrafter"/>
</dbReference>